<dbReference type="AlphaFoldDB" id="A0A4Z2I7T5"/>
<feature type="region of interest" description="Disordered" evidence="1">
    <location>
        <begin position="1"/>
        <end position="64"/>
    </location>
</feature>
<comment type="caution">
    <text evidence="2">The sequence shown here is derived from an EMBL/GenBank/DDBJ whole genome shotgun (WGS) entry which is preliminary data.</text>
</comment>
<organism evidence="2 3">
    <name type="scientific">Liparis tanakae</name>
    <name type="common">Tanaka's snailfish</name>
    <dbReference type="NCBI Taxonomy" id="230148"/>
    <lineage>
        <taxon>Eukaryota</taxon>
        <taxon>Metazoa</taxon>
        <taxon>Chordata</taxon>
        <taxon>Craniata</taxon>
        <taxon>Vertebrata</taxon>
        <taxon>Euteleostomi</taxon>
        <taxon>Actinopterygii</taxon>
        <taxon>Neopterygii</taxon>
        <taxon>Teleostei</taxon>
        <taxon>Neoteleostei</taxon>
        <taxon>Acanthomorphata</taxon>
        <taxon>Eupercaria</taxon>
        <taxon>Perciformes</taxon>
        <taxon>Cottioidei</taxon>
        <taxon>Cottales</taxon>
        <taxon>Liparidae</taxon>
        <taxon>Liparis</taxon>
    </lineage>
</organism>
<keyword evidence="3" id="KW-1185">Reference proteome</keyword>
<name>A0A4Z2I7T5_9TELE</name>
<evidence type="ECO:0000313" key="2">
    <source>
        <dbReference type="EMBL" id="TNN73851.1"/>
    </source>
</evidence>
<accession>A0A4Z2I7T5</accession>
<evidence type="ECO:0000313" key="3">
    <source>
        <dbReference type="Proteomes" id="UP000314294"/>
    </source>
</evidence>
<evidence type="ECO:0000256" key="1">
    <source>
        <dbReference type="SAM" id="MobiDB-lite"/>
    </source>
</evidence>
<feature type="compositionally biased region" description="Acidic residues" evidence="1">
    <location>
        <begin position="16"/>
        <end position="26"/>
    </location>
</feature>
<dbReference type="Proteomes" id="UP000314294">
    <property type="component" value="Unassembled WGS sequence"/>
</dbReference>
<protein>
    <submittedName>
        <fullName evidence="2">Uncharacterized protein</fullName>
    </submittedName>
</protein>
<dbReference type="EMBL" id="SRLO01000120">
    <property type="protein sequence ID" value="TNN73851.1"/>
    <property type="molecule type" value="Genomic_DNA"/>
</dbReference>
<reference evidence="2 3" key="1">
    <citation type="submission" date="2019-03" db="EMBL/GenBank/DDBJ databases">
        <title>First draft genome of Liparis tanakae, snailfish: a comprehensive survey of snailfish specific genes.</title>
        <authorList>
            <person name="Kim W."/>
            <person name="Song I."/>
            <person name="Jeong J.-H."/>
            <person name="Kim D."/>
            <person name="Kim S."/>
            <person name="Ryu S."/>
            <person name="Song J.Y."/>
            <person name="Lee S.K."/>
        </authorList>
    </citation>
    <scope>NUCLEOTIDE SEQUENCE [LARGE SCALE GENOMIC DNA]</scope>
    <source>
        <tissue evidence="2">Muscle</tissue>
    </source>
</reference>
<proteinExistence type="predicted"/>
<sequence length="150" mass="16833">MWFSFEISGKRRKDEEAEGEEEEEVNMTDSDQEQKPHHHRGPEPAPPYPSRSMRRLPQCPPVHLSHPVPLSLTLSLSGLPRPPLPPPHLHVPPRGASFRSASRHNSCRMVMGPLLFAALSQHLGYPDLCALSHTPTDPVPDNHQHYQSLA</sequence>
<gene>
    <name evidence="2" type="ORF">EYF80_015868</name>
</gene>